<dbReference type="EMBL" id="CDMZ01003819">
    <property type="protein sequence ID" value="CEM47698.1"/>
    <property type="molecule type" value="Genomic_DNA"/>
</dbReference>
<evidence type="ECO:0000256" key="1">
    <source>
        <dbReference type="ARBA" id="ARBA00022737"/>
    </source>
</evidence>
<gene>
    <name evidence="4" type="ORF">Cvel_8477</name>
</gene>
<dbReference type="PhylomeDB" id="A0A0G4HTR2"/>
<dbReference type="InterPro" id="IPR002110">
    <property type="entry name" value="Ankyrin_rpt"/>
</dbReference>
<feature type="repeat" description="ANK" evidence="3">
    <location>
        <begin position="216"/>
        <end position="248"/>
    </location>
</feature>
<dbReference type="SUPFAM" id="SSF48403">
    <property type="entry name" value="Ankyrin repeat"/>
    <property type="match status" value="1"/>
</dbReference>
<protein>
    <submittedName>
        <fullName evidence="4">Uncharacterized protein</fullName>
    </submittedName>
</protein>
<accession>A0A0G4HTR2</accession>
<proteinExistence type="predicted"/>
<feature type="repeat" description="ANK" evidence="3">
    <location>
        <begin position="170"/>
        <end position="202"/>
    </location>
</feature>
<keyword evidence="1" id="KW-0677">Repeat</keyword>
<organism evidence="4">
    <name type="scientific">Chromera velia CCMP2878</name>
    <dbReference type="NCBI Taxonomy" id="1169474"/>
    <lineage>
        <taxon>Eukaryota</taxon>
        <taxon>Sar</taxon>
        <taxon>Alveolata</taxon>
        <taxon>Colpodellida</taxon>
        <taxon>Chromeraceae</taxon>
        <taxon>Chromera</taxon>
    </lineage>
</organism>
<dbReference type="AlphaFoldDB" id="A0A0G4HTR2"/>
<name>A0A0G4HTR2_9ALVE</name>
<dbReference type="InterPro" id="IPR050745">
    <property type="entry name" value="Multifunctional_regulatory"/>
</dbReference>
<sequence length="587" mass="65209">MKDRVKEPRSSVEETDLPPTTEAFLKKVREWEASLVSLLRAQVEYVERVLNAKGRNRKGAAAADCTGRVHGEDVAVLSKLEESRKEFSKKVRADLGEVVSRHFEMNVGVLLKRMMGTKIRAFVPVSAQAVHKVVRKLGLIYYSARGEKQALLIDLRTYLEAGADIDGFVEGKTALLHTIDANSMEAVEMIVEAGADLEIMTGEIACSPQRCDVGMPGDTALTAACRQCRWKIVRFLIAAGAKVDVQGADMGKGTIGIEKGNMTVCLCPVRDRERIQKEWKEGLKEYRFVHPLEVACEPDQQDAWGVKCDPVAFRGALKALVLKTSDLTRLRITMNKVKCGAHLLTQWKGKNTQWRLKTMGTVVDYFGWEGFEDLVELSLSRWNAVSKPVCSPTGLEFRTFNRFEANKKPISDPCQAAFDLMIMAGKPKAARFFISKGVDINRRDESGDTLLIATLREWTKVQKSEISVANSKQVLGILLAHGVDVNARDLRLFTALHYAVEVSYNWADSHFVTLLLLRGADVGVQNALGQTPCDAGASMLQVLERERSGGRDALTGGKPTVPFRERRFAMRRVLALLSLKSQSPQEK</sequence>
<evidence type="ECO:0000256" key="2">
    <source>
        <dbReference type="ARBA" id="ARBA00023043"/>
    </source>
</evidence>
<evidence type="ECO:0000313" key="4">
    <source>
        <dbReference type="EMBL" id="CEM47698.1"/>
    </source>
</evidence>
<dbReference type="Pfam" id="PF00023">
    <property type="entry name" value="Ank"/>
    <property type="match status" value="2"/>
</dbReference>
<keyword evidence="2 3" id="KW-0040">ANK repeat</keyword>
<reference evidence="4" key="1">
    <citation type="submission" date="2014-11" db="EMBL/GenBank/DDBJ databases">
        <authorList>
            <person name="Otto D Thomas"/>
            <person name="Naeem Raeece"/>
        </authorList>
    </citation>
    <scope>NUCLEOTIDE SEQUENCE</scope>
</reference>
<dbReference type="SMART" id="SM00248">
    <property type="entry name" value="ANK"/>
    <property type="match status" value="5"/>
</dbReference>
<dbReference type="PANTHER" id="PTHR24189:SF50">
    <property type="entry name" value="ANKYRIN REPEAT AND SOCS BOX PROTEIN 2"/>
    <property type="match status" value="1"/>
</dbReference>
<dbReference type="Gene3D" id="1.25.40.20">
    <property type="entry name" value="Ankyrin repeat-containing domain"/>
    <property type="match status" value="2"/>
</dbReference>
<dbReference type="VEuPathDB" id="CryptoDB:Cvel_8477"/>
<dbReference type="InterPro" id="IPR036770">
    <property type="entry name" value="Ankyrin_rpt-contain_sf"/>
</dbReference>
<evidence type="ECO:0000256" key="3">
    <source>
        <dbReference type="PROSITE-ProRule" id="PRU00023"/>
    </source>
</evidence>
<dbReference type="PROSITE" id="PS50088">
    <property type="entry name" value="ANK_REPEAT"/>
    <property type="match status" value="2"/>
</dbReference>
<dbReference type="PANTHER" id="PTHR24189">
    <property type="entry name" value="MYOTROPHIN"/>
    <property type="match status" value="1"/>
</dbReference>